<dbReference type="Proteomes" id="UP000015105">
    <property type="component" value="Chromosome 2D"/>
</dbReference>
<dbReference type="EnsemblPlants" id="AET2Gv20626900.39">
    <property type="protein sequence ID" value="AET2Gv20626900.39"/>
    <property type="gene ID" value="AET2Gv20626900"/>
</dbReference>
<feature type="compositionally biased region" description="Basic and acidic residues" evidence="1">
    <location>
        <begin position="28"/>
        <end position="42"/>
    </location>
</feature>
<protein>
    <submittedName>
        <fullName evidence="2">Uncharacterized protein</fullName>
    </submittedName>
</protein>
<evidence type="ECO:0000256" key="1">
    <source>
        <dbReference type="SAM" id="MobiDB-lite"/>
    </source>
</evidence>
<evidence type="ECO:0000313" key="2">
    <source>
        <dbReference type="EnsemblPlants" id="AET2Gv20626900.39"/>
    </source>
</evidence>
<feature type="compositionally biased region" description="Polar residues" evidence="1">
    <location>
        <begin position="18"/>
        <end position="27"/>
    </location>
</feature>
<reference evidence="2" key="5">
    <citation type="journal article" date="2021" name="G3 (Bethesda)">
        <title>Aegilops tauschii genome assembly Aet v5.0 features greater sequence contiguity and improved annotation.</title>
        <authorList>
            <person name="Wang L."/>
            <person name="Zhu T."/>
            <person name="Rodriguez J.C."/>
            <person name="Deal K.R."/>
            <person name="Dubcovsky J."/>
            <person name="McGuire P.E."/>
            <person name="Lux T."/>
            <person name="Spannagl M."/>
            <person name="Mayer K.F.X."/>
            <person name="Baldrich P."/>
            <person name="Meyers B.C."/>
            <person name="Huo N."/>
            <person name="Gu Y.Q."/>
            <person name="Zhou H."/>
            <person name="Devos K.M."/>
            <person name="Bennetzen J.L."/>
            <person name="Unver T."/>
            <person name="Budak H."/>
            <person name="Gulick P.J."/>
            <person name="Galiba G."/>
            <person name="Kalapos B."/>
            <person name="Nelson D.R."/>
            <person name="Li P."/>
            <person name="You F.M."/>
            <person name="Luo M.C."/>
            <person name="Dvorak J."/>
        </authorList>
    </citation>
    <scope>NUCLEOTIDE SEQUENCE [LARGE SCALE GENOMIC DNA]</scope>
    <source>
        <strain evidence="2">cv. AL8/78</strain>
    </source>
</reference>
<reference evidence="3" key="1">
    <citation type="journal article" date="2014" name="Science">
        <title>Ancient hybridizations among the ancestral genomes of bread wheat.</title>
        <authorList>
            <consortium name="International Wheat Genome Sequencing Consortium,"/>
            <person name="Marcussen T."/>
            <person name="Sandve S.R."/>
            <person name="Heier L."/>
            <person name="Spannagl M."/>
            <person name="Pfeifer M."/>
            <person name="Jakobsen K.S."/>
            <person name="Wulff B.B."/>
            <person name="Steuernagel B."/>
            <person name="Mayer K.F."/>
            <person name="Olsen O.A."/>
        </authorList>
    </citation>
    <scope>NUCLEOTIDE SEQUENCE [LARGE SCALE GENOMIC DNA]</scope>
    <source>
        <strain evidence="3">cv. AL8/78</strain>
    </source>
</reference>
<reference evidence="3" key="2">
    <citation type="journal article" date="2017" name="Nat. Plants">
        <title>The Aegilops tauschii genome reveals multiple impacts of transposons.</title>
        <authorList>
            <person name="Zhao G."/>
            <person name="Zou C."/>
            <person name="Li K."/>
            <person name="Wang K."/>
            <person name="Li T."/>
            <person name="Gao L."/>
            <person name="Zhang X."/>
            <person name="Wang H."/>
            <person name="Yang Z."/>
            <person name="Liu X."/>
            <person name="Jiang W."/>
            <person name="Mao L."/>
            <person name="Kong X."/>
            <person name="Jiao Y."/>
            <person name="Jia J."/>
        </authorList>
    </citation>
    <scope>NUCLEOTIDE SEQUENCE [LARGE SCALE GENOMIC DNA]</scope>
    <source>
        <strain evidence="3">cv. AL8/78</strain>
    </source>
</reference>
<reference evidence="2" key="3">
    <citation type="journal article" date="2017" name="Nature">
        <title>Genome sequence of the progenitor of the wheat D genome Aegilops tauschii.</title>
        <authorList>
            <person name="Luo M.C."/>
            <person name="Gu Y.Q."/>
            <person name="Puiu D."/>
            <person name="Wang H."/>
            <person name="Twardziok S.O."/>
            <person name="Deal K.R."/>
            <person name="Huo N."/>
            <person name="Zhu T."/>
            <person name="Wang L."/>
            <person name="Wang Y."/>
            <person name="McGuire P.E."/>
            <person name="Liu S."/>
            <person name="Long H."/>
            <person name="Ramasamy R.K."/>
            <person name="Rodriguez J.C."/>
            <person name="Van S.L."/>
            <person name="Yuan L."/>
            <person name="Wang Z."/>
            <person name="Xia Z."/>
            <person name="Xiao L."/>
            <person name="Anderson O.D."/>
            <person name="Ouyang S."/>
            <person name="Liang Y."/>
            <person name="Zimin A.V."/>
            <person name="Pertea G."/>
            <person name="Qi P."/>
            <person name="Bennetzen J.L."/>
            <person name="Dai X."/>
            <person name="Dawson M.W."/>
            <person name="Muller H.G."/>
            <person name="Kugler K."/>
            <person name="Rivarola-Duarte L."/>
            <person name="Spannagl M."/>
            <person name="Mayer K.F.X."/>
            <person name="Lu F.H."/>
            <person name="Bevan M.W."/>
            <person name="Leroy P."/>
            <person name="Li P."/>
            <person name="You F.M."/>
            <person name="Sun Q."/>
            <person name="Liu Z."/>
            <person name="Lyons E."/>
            <person name="Wicker T."/>
            <person name="Salzberg S.L."/>
            <person name="Devos K.M."/>
            <person name="Dvorak J."/>
        </authorList>
    </citation>
    <scope>NUCLEOTIDE SEQUENCE [LARGE SCALE GENOMIC DNA]</scope>
    <source>
        <strain evidence="2">cv. AL8/78</strain>
    </source>
</reference>
<dbReference type="Gramene" id="AET2Gv20626900.39">
    <property type="protein sequence ID" value="AET2Gv20626900.39"/>
    <property type="gene ID" value="AET2Gv20626900"/>
</dbReference>
<dbReference type="AlphaFoldDB" id="A0A453BTR7"/>
<organism evidence="2 3">
    <name type="scientific">Aegilops tauschii subsp. strangulata</name>
    <name type="common">Goatgrass</name>
    <dbReference type="NCBI Taxonomy" id="200361"/>
    <lineage>
        <taxon>Eukaryota</taxon>
        <taxon>Viridiplantae</taxon>
        <taxon>Streptophyta</taxon>
        <taxon>Embryophyta</taxon>
        <taxon>Tracheophyta</taxon>
        <taxon>Spermatophyta</taxon>
        <taxon>Magnoliopsida</taxon>
        <taxon>Liliopsida</taxon>
        <taxon>Poales</taxon>
        <taxon>Poaceae</taxon>
        <taxon>BOP clade</taxon>
        <taxon>Pooideae</taxon>
        <taxon>Triticodae</taxon>
        <taxon>Triticeae</taxon>
        <taxon>Triticinae</taxon>
        <taxon>Aegilops</taxon>
    </lineage>
</organism>
<proteinExistence type="predicted"/>
<evidence type="ECO:0000313" key="3">
    <source>
        <dbReference type="Proteomes" id="UP000015105"/>
    </source>
</evidence>
<name>A0A453BTR7_AEGTS</name>
<sequence length="66" mass="7330">PDSLTHRHPLPPAPATLVSATPDSSSLRFRDPLGRRFEEGTPSRRRGRRAPDDDVRGHAKWNAMCG</sequence>
<keyword evidence="3" id="KW-1185">Reference proteome</keyword>
<feature type="region of interest" description="Disordered" evidence="1">
    <location>
        <begin position="1"/>
        <end position="66"/>
    </location>
</feature>
<reference evidence="2" key="4">
    <citation type="submission" date="2019-03" db="UniProtKB">
        <authorList>
            <consortium name="EnsemblPlants"/>
        </authorList>
    </citation>
    <scope>IDENTIFICATION</scope>
</reference>
<accession>A0A453BTR7</accession>